<evidence type="ECO:0000313" key="1">
    <source>
        <dbReference type="EMBL" id="EFJ30685.1"/>
    </source>
</evidence>
<dbReference type="InParanoid" id="D8RAT6"/>
<sequence>MASITQELRQEKRCRDFGEPVIETLLGRCSMGMCSREDCPMGDTTGRWIEAGQNNWKQAETPVVPSHQVTQATIITISSKSVDSEVAAETFKFYEAGPGWHPWSD</sequence>
<organism evidence="2">
    <name type="scientific">Selaginella moellendorffii</name>
    <name type="common">Spikemoss</name>
    <dbReference type="NCBI Taxonomy" id="88036"/>
    <lineage>
        <taxon>Eukaryota</taxon>
        <taxon>Viridiplantae</taxon>
        <taxon>Streptophyta</taxon>
        <taxon>Embryophyta</taxon>
        <taxon>Tracheophyta</taxon>
        <taxon>Lycopodiopsida</taxon>
        <taxon>Selaginellales</taxon>
        <taxon>Selaginellaceae</taxon>
        <taxon>Selaginella</taxon>
    </lineage>
</organism>
<dbReference type="Gramene" id="EFJ30685">
    <property type="protein sequence ID" value="EFJ30685"/>
    <property type="gene ID" value="SELMODRAFT_409236"/>
</dbReference>
<dbReference type="HOGENOM" id="CLU_2241286_0_0_1"/>
<gene>
    <name evidence="1" type="ORF">SELMODRAFT_409236</name>
</gene>
<dbReference type="AlphaFoldDB" id="D8RAT6"/>
<reference evidence="1 2" key="1">
    <citation type="journal article" date="2011" name="Science">
        <title>The Selaginella genome identifies genetic changes associated with the evolution of vascular plants.</title>
        <authorList>
            <person name="Banks J.A."/>
            <person name="Nishiyama T."/>
            <person name="Hasebe M."/>
            <person name="Bowman J.L."/>
            <person name="Gribskov M."/>
            <person name="dePamphilis C."/>
            <person name="Albert V.A."/>
            <person name="Aono N."/>
            <person name="Aoyama T."/>
            <person name="Ambrose B.A."/>
            <person name="Ashton N.W."/>
            <person name="Axtell M.J."/>
            <person name="Barker E."/>
            <person name="Barker M.S."/>
            <person name="Bennetzen J.L."/>
            <person name="Bonawitz N.D."/>
            <person name="Chapple C."/>
            <person name="Cheng C."/>
            <person name="Correa L.G."/>
            <person name="Dacre M."/>
            <person name="DeBarry J."/>
            <person name="Dreyer I."/>
            <person name="Elias M."/>
            <person name="Engstrom E.M."/>
            <person name="Estelle M."/>
            <person name="Feng L."/>
            <person name="Finet C."/>
            <person name="Floyd S.K."/>
            <person name="Frommer W.B."/>
            <person name="Fujita T."/>
            <person name="Gramzow L."/>
            <person name="Gutensohn M."/>
            <person name="Harholt J."/>
            <person name="Hattori M."/>
            <person name="Heyl A."/>
            <person name="Hirai T."/>
            <person name="Hiwatashi Y."/>
            <person name="Ishikawa M."/>
            <person name="Iwata M."/>
            <person name="Karol K.G."/>
            <person name="Koehler B."/>
            <person name="Kolukisaoglu U."/>
            <person name="Kubo M."/>
            <person name="Kurata T."/>
            <person name="Lalonde S."/>
            <person name="Li K."/>
            <person name="Li Y."/>
            <person name="Litt A."/>
            <person name="Lyons E."/>
            <person name="Manning G."/>
            <person name="Maruyama T."/>
            <person name="Michael T.P."/>
            <person name="Mikami K."/>
            <person name="Miyazaki S."/>
            <person name="Morinaga S."/>
            <person name="Murata T."/>
            <person name="Mueller-Roeber B."/>
            <person name="Nelson D.R."/>
            <person name="Obara M."/>
            <person name="Oguri Y."/>
            <person name="Olmstead R.G."/>
            <person name="Onodera N."/>
            <person name="Petersen B.L."/>
            <person name="Pils B."/>
            <person name="Prigge M."/>
            <person name="Rensing S.A."/>
            <person name="Riano-Pachon D.M."/>
            <person name="Roberts A.W."/>
            <person name="Sato Y."/>
            <person name="Scheller H.V."/>
            <person name="Schulz B."/>
            <person name="Schulz C."/>
            <person name="Shakirov E.V."/>
            <person name="Shibagaki N."/>
            <person name="Shinohara N."/>
            <person name="Shippen D.E."/>
            <person name="Soerensen I."/>
            <person name="Sotooka R."/>
            <person name="Sugimoto N."/>
            <person name="Sugita M."/>
            <person name="Sumikawa N."/>
            <person name="Tanurdzic M."/>
            <person name="Theissen G."/>
            <person name="Ulvskov P."/>
            <person name="Wakazuki S."/>
            <person name="Weng J.K."/>
            <person name="Willats W.W."/>
            <person name="Wipf D."/>
            <person name="Wolf P.G."/>
            <person name="Yang L."/>
            <person name="Zimmer A.D."/>
            <person name="Zhu Q."/>
            <person name="Mitros T."/>
            <person name="Hellsten U."/>
            <person name="Loque D."/>
            <person name="Otillar R."/>
            <person name="Salamov A."/>
            <person name="Schmutz J."/>
            <person name="Shapiro H."/>
            <person name="Lindquist E."/>
            <person name="Lucas S."/>
            <person name="Rokhsar D."/>
            <person name="Grigoriev I.V."/>
        </authorList>
    </citation>
    <scope>NUCLEOTIDE SEQUENCE [LARGE SCALE GENOMIC DNA]</scope>
</reference>
<protein>
    <submittedName>
        <fullName evidence="1">Uncharacterized protein</fullName>
    </submittedName>
</protein>
<name>D8RAT6_SELML</name>
<evidence type="ECO:0000313" key="2">
    <source>
        <dbReference type="Proteomes" id="UP000001514"/>
    </source>
</evidence>
<proteinExistence type="predicted"/>
<dbReference type="Proteomes" id="UP000001514">
    <property type="component" value="Unassembled WGS sequence"/>
</dbReference>
<dbReference type="KEGG" id="smo:SELMODRAFT_409236"/>
<keyword evidence="2" id="KW-1185">Reference proteome</keyword>
<dbReference type="EMBL" id="GL377575">
    <property type="protein sequence ID" value="EFJ30685.1"/>
    <property type="molecule type" value="Genomic_DNA"/>
</dbReference>
<accession>D8RAT6</accession>